<proteinExistence type="predicted"/>
<evidence type="ECO:0000313" key="3">
    <source>
        <dbReference type="Proteomes" id="UP000233524"/>
    </source>
</evidence>
<name>A0A2N3N8C0_9PEZI</name>
<evidence type="ECO:0000256" key="1">
    <source>
        <dbReference type="SAM" id="MobiDB-lite"/>
    </source>
</evidence>
<feature type="region of interest" description="Disordered" evidence="1">
    <location>
        <begin position="98"/>
        <end position="118"/>
    </location>
</feature>
<gene>
    <name evidence="2" type="ORF">jhhlp_004752</name>
</gene>
<evidence type="ECO:0000313" key="2">
    <source>
        <dbReference type="EMBL" id="PKS08699.1"/>
    </source>
</evidence>
<dbReference type="Proteomes" id="UP000233524">
    <property type="component" value="Unassembled WGS sequence"/>
</dbReference>
<sequence>MTQATSDTLFHTLLTVIDYHVDKSGGTQSTYVLGTHTSLPGAKSFSKRALRELGYEKDDFSTYEEASSASGTEWTHGDGVIVHAKAPAGQVFNVSLDTKPNTEKLPTGENDEPKLPPGSDHLHYVLQTQIDYNKDRNGAEQTTEVQGTYVRRADAMIAAKGLLNKSDYEEYDERDENDMTGKWEYGEDVVVHAVSSNGENFDISVRTVPGAHKRHGKKKA</sequence>
<comment type="caution">
    <text evidence="2">The sequence shown here is derived from an EMBL/GenBank/DDBJ whole genome shotgun (WGS) entry which is preliminary data.</text>
</comment>
<dbReference type="AlphaFoldDB" id="A0A2N3N8C0"/>
<keyword evidence="3" id="KW-1185">Reference proteome</keyword>
<dbReference type="InParanoid" id="A0A2N3N8C0"/>
<dbReference type="EMBL" id="NLAX01000094">
    <property type="protein sequence ID" value="PKS08699.1"/>
    <property type="molecule type" value="Genomic_DNA"/>
</dbReference>
<dbReference type="VEuPathDB" id="FungiDB:jhhlp_004752"/>
<accession>A0A2N3N8C0</accession>
<protein>
    <submittedName>
        <fullName evidence="2">Uncharacterized protein</fullName>
    </submittedName>
</protein>
<organism evidence="2 3">
    <name type="scientific">Lomentospora prolificans</name>
    <dbReference type="NCBI Taxonomy" id="41688"/>
    <lineage>
        <taxon>Eukaryota</taxon>
        <taxon>Fungi</taxon>
        <taxon>Dikarya</taxon>
        <taxon>Ascomycota</taxon>
        <taxon>Pezizomycotina</taxon>
        <taxon>Sordariomycetes</taxon>
        <taxon>Hypocreomycetidae</taxon>
        <taxon>Microascales</taxon>
        <taxon>Microascaceae</taxon>
        <taxon>Lomentospora</taxon>
    </lineage>
</organism>
<reference evidence="2 3" key="1">
    <citation type="journal article" date="2017" name="G3 (Bethesda)">
        <title>First Draft Genome Sequence of the Pathogenic Fungus Lomentospora prolificans (Formerly Scedosporium prolificans).</title>
        <authorList>
            <person name="Luo R."/>
            <person name="Zimin A."/>
            <person name="Workman R."/>
            <person name="Fan Y."/>
            <person name="Pertea G."/>
            <person name="Grossman N."/>
            <person name="Wear M.P."/>
            <person name="Jia B."/>
            <person name="Miller H."/>
            <person name="Casadevall A."/>
            <person name="Timp W."/>
            <person name="Zhang S.X."/>
            <person name="Salzberg S.L."/>
        </authorList>
    </citation>
    <scope>NUCLEOTIDE SEQUENCE [LARGE SCALE GENOMIC DNA]</scope>
    <source>
        <strain evidence="2 3">JHH-5317</strain>
    </source>
</reference>
<dbReference type="OrthoDB" id="3880401at2759"/>